<feature type="region of interest" description="Disordered" evidence="1">
    <location>
        <begin position="165"/>
        <end position="187"/>
    </location>
</feature>
<reference evidence="3 4" key="1">
    <citation type="submission" date="2018-06" db="EMBL/GenBank/DDBJ databases">
        <title>Sphaerisporangium craniellae sp. nov., isolated from a marine sponge in the South China Sea.</title>
        <authorList>
            <person name="Li L."/>
        </authorList>
    </citation>
    <scope>NUCLEOTIDE SEQUENCE [LARGE SCALE GENOMIC DNA]</scope>
    <source>
        <strain evidence="3 4">LHW63015</strain>
    </source>
</reference>
<dbReference type="Proteomes" id="UP000253303">
    <property type="component" value="Unassembled WGS sequence"/>
</dbReference>
<dbReference type="OrthoDB" id="9809746at2"/>
<evidence type="ECO:0000256" key="1">
    <source>
        <dbReference type="SAM" id="MobiDB-lite"/>
    </source>
</evidence>
<dbReference type="PROSITE" id="PS51352">
    <property type="entry name" value="THIOREDOXIN_2"/>
    <property type="match status" value="1"/>
</dbReference>
<dbReference type="AlphaFoldDB" id="A0A366M2B8"/>
<protein>
    <submittedName>
        <fullName evidence="3">Thioredoxin family protein</fullName>
    </submittedName>
</protein>
<dbReference type="SUPFAM" id="SSF52833">
    <property type="entry name" value="Thioredoxin-like"/>
    <property type="match status" value="1"/>
</dbReference>
<sequence length="187" mass="19730">MPVTSFMVPLGTPAPGFDLPAVGGGHLSLDDIKGAPATLVVFLSNHCPYVRRIEAGIGAFAADYADRVTIVAIGSNDVVNYPDDDAGHLAEQAARAGFAFPYLIDETQEVARAYRAACTPDFFLFDGELRLAYRGEFDDARPKNDVPVTGASLRAAADAVLSGTAVPEPQHPSLGCGIKWKPGNEPT</sequence>
<dbReference type="InterPro" id="IPR047262">
    <property type="entry name" value="PRX-like1"/>
</dbReference>
<dbReference type="PANTHER" id="PTHR43640">
    <property type="entry name" value="OS07G0260300 PROTEIN"/>
    <property type="match status" value="1"/>
</dbReference>
<dbReference type="PANTHER" id="PTHR43640:SF1">
    <property type="entry name" value="THIOREDOXIN-DEPENDENT PEROXIREDOXIN"/>
    <property type="match status" value="1"/>
</dbReference>
<dbReference type="RefSeq" id="WP_113981026.1">
    <property type="nucleotide sequence ID" value="NZ_QMEY01000004.1"/>
</dbReference>
<evidence type="ECO:0000313" key="4">
    <source>
        <dbReference type="Proteomes" id="UP000253303"/>
    </source>
</evidence>
<name>A0A366M2B8_9ACTN</name>
<dbReference type="GO" id="GO:0016209">
    <property type="term" value="F:antioxidant activity"/>
    <property type="evidence" value="ECO:0007669"/>
    <property type="project" value="InterPro"/>
</dbReference>
<dbReference type="InterPro" id="IPR036249">
    <property type="entry name" value="Thioredoxin-like_sf"/>
</dbReference>
<keyword evidence="4" id="KW-1185">Reference proteome</keyword>
<proteinExistence type="predicted"/>
<evidence type="ECO:0000259" key="2">
    <source>
        <dbReference type="PROSITE" id="PS51352"/>
    </source>
</evidence>
<dbReference type="EMBL" id="QMEY01000004">
    <property type="protein sequence ID" value="RBQ19759.1"/>
    <property type="molecule type" value="Genomic_DNA"/>
</dbReference>
<organism evidence="3 4">
    <name type="scientific">Spongiactinospora rosea</name>
    <dbReference type="NCBI Taxonomy" id="2248750"/>
    <lineage>
        <taxon>Bacteria</taxon>
        <taxon>Bacillati</taxon>
        <taxon>Actinomycetota</taxon>
        <taxon>Actinomycetes</taxon>
        <taxon>Streptosporangiales</taxon>
        <taxon>Streptosporangiaceae</taxon>
        <taxon>Spongiactinospora</taxon>
    </lineage>
</organism>
<comment type="caution">
    <text evidence="3">The sequence shown here is derived from an EMBL/GenBank/DDBJ whole genome shotgun (WGS) entry which is preliminary data.</text>
</comment>
<dbReference type="InterPro" id="IPR000866">
    <property type="entry name" value="AhpC/TSA"/>
</dbReference>
<dbReference type="Pfam" id="PF00578">
    <property type="entry name" value="AhpC-TSA"/>
    <property type="match status" value="1"/>
</dbReference>
<dbReference type="GO" id="GO:0016491">
    <property type="term" value="F:oxidoreductase activity"/>
    <property type="evidence" value="ECO:0007669"/>
    <property type="project" value="InterPro"/>
</dbReference>
<gene>
    <name evidence="3" type="ORF">DP939_13660</name>
</gene>
<feature type="domain" description="Thioredoxin" evidence="2">
    <location>
        <begin position="8"/>
        <end position="162"/>
    </location>
</feature>
<dbReference type="InterPro" id="IPR013766">
    <property type="entry name" value="Thioredoxin_domain"/>
</dbReference>
<evidence type="ECO:0000313" key="3">
    <source>
        <dbReference type="EMBL" id="RBQ19759.1"/>
    </source>
</evidence>
<dbReference type="Gene3D" id="3.40.30.10">
    <property type="entry name" value="Glutaredoxin"/>
    <property type="match status" value="1"/>
</dbReference>
<accession>A0A366M2B8</accession>
<dbReference type="CDD" id="cd02969">
    <property type="entry name" value="PRX_like1"/>
    <property type="match status" value="1"/>
</dbReference>